<protein>
    <recommendedName>
        <fullName evidence="3">F-box domain-containing protein</fullName>
    </recommendedName>
</protein>
<proteinExistence type="predicted"/>
<dbReference type="EMBL" id="JAWWNJ010000106">
    <property type="protein sequence ID" value="KAK6992875.1"/>
    <property type="molecule type" value="Genomic_DNA"/>
</dbReference>
<sequence>MTGISTTKTSTKKSKLFKKSKFTTLPDETIARIFMLTLRPVVSQEDVYQNELLRERLQKTCLTFKRVVDGLPIFWSFIMLETANHKRPIPLDTSELSANVRTHISKSTRCPLHIAFDLIVVPYGRDEPTIIWNMYLLPTVKRWRSLFFRGASSCTLAGRCVEDLLGPNVLAHATNLNIVDVAKKSNLSCPKKHERLPLVSNTFHIVRCAMLADIAFAPSSSLQYLFIITDCEQQDLDWSSFFASCTNLAQLKWESRHPLRSSTVITLPSLDRLTLRTLDFLPPVFAPRLSKLEILDSSVPFTARSLVHLAGLTAPLTTLILPTNPITNTGLLEILEKCPYLEVLTASDIESRTSIIRFLTKKLIYQYRTNSTHRLSAIRFILSQPTREGVYPEARRLDLEELCHPRKCPYDNCLCFEPFTNGTCVVVSGLPDPLTKRQVTTFYSGKHITSQAGFEIPVLKVWVPERIHFGQMPTSCMTLVILLDLEWEKAKTVASLGFEYNGSRYGVVCNKSR</sequence>
<dbReference type="InterPro" id="IPR032675">
    <property type="entry name" value="LRR_dom_sf"/>
</dbReference>
<dbReference type="Gene3D" id="3.80.10.10">
    <property type="entry name" value="Ribonuclease Inhibitor"/>
    <property type="match status" value="1"/>
</dbReference>
<gene>
    <name evidence="1" type="ORF">R3P38DRAFT_2801690</name>
</gene>
<comment type="caution">
    <text evidence="1">The sequence shown here is derived from an EMBL/GenBank/DDBJ whole genome shotgun (WGS) entry which is preliminary data.</text>
</comment>
<dbReference type="AlphaFoldDB" id="A0AAV9ZVM3"/>
<name>A0AAV9ZVM3_9AGAR</name>
<evidence type="ECO:0000313" key="2">
    <source>
        <dbReference type="Proteomes" id="UP001362999"/>
    </source>
</evidence>
<accession>A0AAV9ZVM3</accession>
<evidence type="ECO:0000313" key="1">
    <source>
        <dbReference type="EMBL" id="KAK6992875.1"/>
    </source>
</evidence>
<organism evidence="1 2">
    <name type="scientific">Favolaschia claudopus</name>
    <dbReference type="NCBI Taxonomy" id="2862362"/>
    <lineage>
        <taxon>Eukaryota</taxon>
        <taxon>Fungi</taxon>
        <taxon>Dikarya</taxon>
        <taxon>Basidiomycota</taxon>
        <taxon>Agaricomycotina</taxon>
        <taxon>Agaricomycetes</taxon>
        <taxon>Agaricomycetidae</taxon>
        <taxon>Agaricales</taxon>
        <taxon>Marasmiineae</taxon>
        <taxon>Mycenaceae</taxon>
        <taxon>Favolaschia</taxon>
    </lineage>
</organism>
<dbReference type="Proteomes" id="UP001362999">
    <property type="component" value="Unassembled WGS sequence"/>
</dbReference>
<reference evidence="1 2" key="1">
    <citation type="journal article" date="2024" name="J Genomics">
        <title>Draft genome sequencing and assembly of Favolaschia claudopus CIRM-BRFM 2984 isolated from oak limbs.</title>
        <authorList>
            <person name="Navarro D."/>
            <person name="Drula E."/>
            <person name="Chaduli D."/>
            <person name="Cazenave R."/>
            <person name="Ahrendt S."/>
            <person name="Wang J."/>
            <person name="Lipzen A."/>
            <person name="Daum C."/>
            <person name="Barry K."/>
            <person name="Grigoriev I.V."/>
            <person name="Favel A."/>
            <person name="Rosso M.N."/>
            <person name="Martin F."/>
        </authorList>
    </citation>
    <scope>NUCLEOTIDE SEQUENCE [LARGE SCALE GENOMIC DNA]</scope>
    <source>
        <strain evidence="1 2">CIRM-BRFM 2984</strain>
    </source>
</reference>
<keyword evidence="2" id="KW-1185">Reference proteome</keyword>
<evidence type="ECO:0008006" key="3">
    <source>
        <dbReference type="Google" id="ProtNLM"/>
    </source>
</evidence>
<dbReference type="SUPFAM" id="SSF52047">
    <property type="entry name" value="RNI-like"/>
    <property type="match status" value="1"/>
</dbReference>